<comment type="caution">
    <text evidence="2">The sequence shown here is derived from an EMBL/GenBank/DDBJ whole genome shotgun (WGS) entry which is preliminary data.</text>
</comment>
<evidence type="ECO:0000313" key="2">
    <source>
        <dbReference type="EMBL" id="KAF0492518.1"/>
    </source>
</evidence>
<reference evidence="2 3" key="1">
    <citation type="journal article" date="2019" name="Environ. Microbiol.">
        <title>At the nexus of three kingdoms: the genome of the mycorrhizal fungus Gigaspora margarita provides insights into plant, endobacterial and fungal interactions.</title>
        <authorList>
            <person name="Venice F."/>
            <person name="Ghignone S."/>
            <person name="Salvioli di Fossalunga A."/>
            <person name="Amselem J."/>
            <person name="Novero M."/>
            <person name="Xianan X."/>
            <person name="Sedzielewska Toro K."/>
            <person name="Morin E."/>
            <person name="Lipzen A."/>
            <person name="Grigoriev I.V."/>
            <person name="Henrissat B."/>
            <person name="Martin F.M."/>
            <person name="Bonfante P."/>
        </authorList>
    </citation>
    <scope>NUCLEOTIDE SEQUENCE [LARGE SCALE GENOMIC DNA]</scope>
    <source>
        <strain evidence="2 3">BEG34</strain>
    </source>
</reference>
<keyword evidence="3" id="KW-1185">Reference proteome</keyword>
<keyword evidence="1" id="KW-0175">Coiled coil</keyword>
<evidence type="ECO:0000256" key="1">
    <source>
        <dbReference type="SAM" id="Coils"/>
    </source>
</evidence>
<organism evidence="2 3">
    <name type="scientific">Gigaspora margarita</name>
    <dbReference type="NCBI Taxonomy" id="4874"/>
    <lineage>
        <taxon>Eukaryota</taxon>
        <taxon>Fungi</taxon>
        <taxon>Fungi incertae sedis</taxon>
        <taxon>Mucoromycota</taxon>
        <taxon>Glomeromycotina</taxon>
        <taxon>Glomeromycetes</taxon>
        <taxon>Diversisporales</taxon>
        <taxon>Gigasporaceae</taxon>
        <taxon>Gigaspora</taxon>
    </lineage>
</organism>
<evidence type="ECO:0000313" key="3">
    <source>
        <dbReference type="Proteomes" id="UP000439903"/>
    </source>
</evidence>
<dbReference type="AlphaFoldDB" id="A0A8H4AGD5"/>
<dbReference type="Proteomes" id="UP000439903">
    <property type="component" value="Unassembled WGS sequence"/>
</dbReference>
<proteinExistence type="predicted"/>
<gene>
    <name evidence="2" type="ORF">F8M41_021672</name>
</gene>
<name>A0A8H4AGD5_GIGMA</name>
<protein>
    <submittedName>
        <fullName evidence="2">Uncharacterized protein</fullName>
    </submittedName>
</protein>
<sequence length="163" mass="18698">MSAKRREAFLKITAGSGVPELDTERAAAQPIKTIDTGSHYFPRPSNKQITLAEIKDMLIGLSEKVDRLERKISNMNSRMSEGLNLSNETKFVKQTCAAIAKRLIVKNIYPTEDQFKIETEEYLLENEADFYEGMDDKDWNTYYEDKLAKPVNFFINLITFALC</sequence>
<accession>A0A8H4AGD5</accession>
<feature type="coiled-coil region" evidence="1">
    <location>
        <begin position="51"/>
        <end position="78"/>
    </location>
</feature>
<dbReference type="EMBL" id="WTPW01000642">
    <property type="protein sequence ID" value="KAF0492518.1"/>
    <property type="molecule type" value="Genomic_DNA"/>
</dbReference>